<sequence>MLNFDLNRPLEEERNEEPFIGQTFQSLDEAYIFYKNYAEANGFTVRKDRSATRHGKAIRRDFCCHRGGKKPLKPFHPSKSHRNRESSKCECNAHMRLTLKRSSDIFPEEWHLTKFISEHNHNLLSSTYMRLLPINRVITTEDEGQILLYKEAGLSVRQIIRVMELQKQVKHGELSFIERDVRNLFVKMKKVVGVNDAQRLIEDMNYAK</sequence>
<feature type="domain" description="FAR1" evidence="1">
    <location>
        <begin position="33"/>
        <end position="124"/>
    </location>
</feature>
<dbReference type="InterPro" id="IPR058778">
    <property type="entry name" value="HTH_FAR1-11-like"/>
</dbReference>
<evidence type="ECO:0000259" key="1">
    <source>
        <dbReference type="Pfam" id="PF03101"/>
    </source>
</evidence>
<dbReference type="AlphaFoldDB" id="A0AAD8HQ21"/>
<dbReference type="Pfam" id="PF26175">
    <property type="entry name" value="HTH_FAR1"/>
    <property type="match status" value="1"/>
</dbReference>
<evidence type="ECO:0000313" key="3">
    <source>
        <dbReference type="EMBL" id="KAK1370272.1"/>
    </source>
</evidence>
<dbReference type="Pfam" id="PF03101">
    <property type="entry name" value="FAR1"/>
    <property type="match status" value="1"/>
</dbReference>
<dbReference type="InterPro" id="IPR004330">
    <property type="entry name" value="FAR1_DNA_bnd_dom"/>
</dbReference>
<dbReference type="PANTHER" id="PTHR46328">
    <property type="entry name" value="FAR-RED IMPAIRED RESPONSIVE (FAR1) FAMILY PROTEIN-RELATED"/>
    <property type="match status" value="1"/>
</dbReference>
<organism evidence="3 4">
    <name type="scientific">Heracleum sosnowskyi</name>
    <dbReference type="NCBI Taxonomy" id="360622"/>
    <lineage>
        <taxon>Eukaryota</taxon>
        <taxon>Viridiplantae</taxon>
        <taxon>Streptophyta</taxon>
        <taxon>Embryophyta</taxon>
        <taxon>Tracheophyta</taxon>
        <taxon>Spermatophyta</taxon>
        <taxon>Magnoliopsida</taxon>
        <taxon>eudicotyledons</taxon>
        <taxon>Gunneridae</taxon>
        <taxon>Pentapetalae</taxon>
        <taxon>asterids</taxon>
        <taxon>campanulids</taxon>
        <taxon>Apiales</taxon>
        <taxon>Apiaceae</taxon>
        <taxon>Apioideae</taxon>
        <taxon>apioid superclade</taxon>
        <taxon>Tordylieae</taxon>
        <taxon>Tordyliinae</taxon>
        <taxon>Heracleum</taxon>
    </lineage>
</organism>
<accession>A0AAD8HQ21</accession>
<reference evidence="3" key="1">
    <citation type="submission" date="2023-02" db="EMBL/GenBank/DDBJ databases">
        <title>Genome of toxic invasive species Heracleum sosnowskyi carries increased number of genes despite the absence of recent whole-genome duplications.</title>
        <authorList>
            <person name="Schelkunov M."/>
            <person name="Shtratnikova V."/>
            <person name="Makarenko M."/>
            <person name="Klepikova A."/>
            <person name="Omelchenko D."/>
            <person name="Novikova G."/>
            <person name="Obukhova E."/>
            <person name="Bogdanov V."/>
            <person name="Penin A."/>
            <person name="Logacheva M."/>
        </authorList>
    </citation>
    <scope>NUCLEOTIDE SEQUENCE</scope>
    <source>
        <strain evidence="3">Hsosn_3</strain>
        <tissue evidence="3">Leaf</tissue>
    </source>
</reference>
<comment type="caution">
    <text evidence="3">The sequence shown here is derived from an EMBL/GenBank/DDBJ whole genome shotgun (WGS) entry which is preliminary data.</text>
</comment>
<feature type="domain" description="FAR1-related sequence 11-like HTH-like" evidence="2">
    <location>
        <begin position="138"/>
        <end position="191"/>
    </location>
</feature>
<dbReference type="Proteomes" id="UP001237642">
    <property type="component" value="Unassembled WGS sequence"/>
</dbReference>
<gene>
    <name evidence="3" type="ORF">POM88_036364</name>
</gene>
<keyword evidence="4" id="KW-1185">Reference proteome</keyword>
<reference evidence="3" key="2">
    <citation type="submission" date="2023-05" db="EMBL/GenBank/DDBJ databases">
        <authorList>
            <person name="Schelkunov M.I."/>
        </authorList>
    </citation>
    <scope>NUCLEOTIDE SEQUENCE</scope>
    <source>
        <strain evidence="3">Hsosn_3</strain>
        <tissue evidence="3">Leaf</tissue>
    </source>
</reference>
<dbReference type="EMBL" id="JAUIZM010000008">
    <property type="protein sequence ID" value="KAK1370272.1"/>
    <property type="molecule type" value="Genomic_DNA"/>
</dbReference>
<evidence type="ECO:0000313" key="4">
    <source>
        <dbReference type="Proteomes" id="UP001237642"/>
    </source>
</evidence>
<protein>
    <submittedName>
        <fullName evidence="3">FAR1 domain-containing protein</fullName>
    </submittedName>
</protein>
<name>A0AAD8HQ21_9APIA</name>
<dbReference type="PANTHER" id="PTHR46328:SF26">
    <property type="entry name" value="FAR1 DNA-BINDING DOMAIN PROTEIN"/>
    <property type="match status" value="1"/>
</dbReference>
<proteinExistence type="predicted"/>
<evidence type="ECO:0000259" key="2">
    <source>
        <dbReference type="Pfam" id="PF26175"/>
    </source>
</evidence>